<dbReference type="AlphaFoldDB" id="A0AAE9ZBH9"/>
<organism evidence="2 3">
    <name type="scientific">Thalassomonas viridans</name>
    <dbReference type="NCBI Taxonomy" id="137584"/>
    <lineage>
        <taxon>Bacteria</taxon>
        <taxon>Pseudomonadati</taxon>
        <taxon>Pseudomonadota</taxon>
        <taxon>Gammaproteobacteria</taxon>
        <taxon>Alteromonadales</taxon>
        <taxon>Colwelliaceae</taxon>
        <taxon>Thalassomonas</taxon>
    </lineage>
</organism>
<proteinExistence type="predicted"/>
<dbReference type="Proteomes" id="UP000032352">
    <property type="component" value="Chromosome"/>
</dbReference>
<accession>A0AAE9ZBH9</accession>
<reference evidence="2 3" key="1">
    <citation type="journal article" date="2015" name="Genome Announc.">
        <title>Draft Genome Sequences of Marine Isolates of Thalassomonas viridans and Thalassomonas actiniarum.</title>
        <authorList>
            <person name="Olonade I."/>
            <person name="van Zyl L.J."/>
            <person name="Trindade M."/>
        </authorList>
    </citation>
    <scope>NUCLEOTIDE SEQUENCE [LARGE SCALE GENOMIC DNA]</scope>
    <source>
        <strain evidence="2 3">XOM25</strain>
    </source>
</reference>
<keyword evidence="1" id="KW-1133">Transmembrane helix</keyword>
<feature type="transmembrane region" description="Helical" evidence="1">
    <location>
        <begin position="28"/>
        <end position="46"/>
    </location>
</feature>
<keyword evidence="3" id="KW-1185">Reference proteome</keyword>
<keyword evidence="1" id="KW-0472">Membrane</keyword>
<dbReference type="KEGG" id="tvd:SG34_026260"/>
<protein>
    <submittedName>
        <fullName evidence="2">Uncharacterized protein</fullName>
    </submittedName>
</protein>
<gene>
    <name evidence="2" type="ORF">SG34_026260</name>
</gene>
<reference evidence="2 3" key="2">
    <citation type="journal article" date="2022" name="Mar. Drugs">
        <title>Bioassay-Guided Fractionation Leads to the Detection of Cholic Acid Generated by the Rare Thalassomonas sp.</title>
        <authorList>
            <person name="Pheiffer F."/>
            <person name="Schneider Y.K."/>
            <person name="Hansen E.H."/>
            <person name="Andersen J.H."/>
            <person name="Isaksson J."/>
            <person name="Busche T."/>
            <person name="R C."/>
            <person name="Kalinowski J."/>
            <person name="Zyl L.V."/>
            <person name="Trindade M."/>
        </authorList>
    </citation>
    <scope>NUCLEOTIDE SEQUENCE [LARGE SCALE GENOMIC DNA]</scope>
    <source>
        <strain evidence="2 3">XOM25</strain>
    </source>
</reference>
<evidence type="ECO:0000256" key="1">
    <source>
        <dbReference type="SAM" id="Phobius"/>
    </source>
</evidence>
<keyword evidence="1" id="KW-0812">Transmembrane</keyword>
<name>A0AAE9ZBH9_9GAMM</name>
<evidence type="ECO:0000313" key="2">
    <source>
        <dbReference type="EMBL" id="WDE08408.1"/>
    </source>
</evidence>
<evidence type="ECO:0000313" key="3">
    <source>
        <dbReference type="Proteomes" id="UP000032352"/>
    </source>
</evidence>
<dbReference type="EMBL" id="CP059733">
    <property type="protein sequence ID" value="WDE08408.1"/>
    <property type="molecule type" value="Genomic_DNA"/>
</dbReference>
<feature type="transmembrane region" description="Helical" evidence="1">
    <location>
        <begin position="5"/>
        <end position="22"/>
    </location>
</feature>
<sequence length="64" mass="7057">MIKNILFLIACAAIVAVAWGFYAFFGEYVVSIFLTIILISVMVKPVKSKFGNKAKPDKSINSDN</sequence>